<dbReference type="InterPro" id="IPR011991">
    <property type="entry name" value="ArsR-like_HTH"/>
</dbReference>
<dbReference type="CDD" id="cd00090">
    <property type="entry name" value="HTH_ARSR"/>
    <property type="match status" value="1"/>
</dbReference>
<dbReference type="RefSeq" id="WP_127109425.1">
    <property type="nucleotide sequence ID" value="NZ_JAPDFL010000001.1"/>
</dbReference>
<sequence length="113" mass="12397">MTAPLPATFAALADPTRLSILNRLAQGEATVNDLAALFPISQPAVSRHLKVLEEAGLIERRIDGTRRPCRLNPQALAPVRGWISELERVMEMNFARLDALLATPERTDNAPDT</sequence>
<dbReference type="Gene3D" id="1.10.10.10">
    <property type="entry name" value="Winged helix-like DNA-binding domain superfamily/Winged helix DNA-binding domain"/>
    <property type="match status" value="1"/>
</dbReference>
<organism evidence="2 3">
    <name type="scientific">Pararhodobacter zhoushanensis</name>
    <dbReference type="NCBI Taxonomy" id="2479545"/>
    <lineage>
        <taxon>Bacteria</taxon>
        <taxon>Pseudomonadati</taxon>
        <taxon>Pseudomonadota</taxon>
        <taxon>Alphaproteobacteria</taxon>
        <taxon>Rhodobacterales</taxon>
        <taxon>Paracoccaceae</taxon>
        <taxon>Pararhodobacter</taxon>
    </lineage>
</organism>
<gene>
    <name evidence="2" type="ORF">OKW52_20980</name>
</gene>
<comment type="caution">
    <text evidence="2">The sequence shown here is derived from an EMBL/GenBank/DDBJ whole genome shotgun (WGS) entry which is preliminary data.</text>
</comment>
<dbReference type="Pfam" id="PF01022">
    <property type="entry name" value="HTH_5"/>
    <property type="match status" value="1"/>
</dbReference>
<dbReference type="SUPFAM" id="SSF46785">
    <property type="entry name" value="Winged helix' DNA-binding domain"/>
    <property type="match status" value="1"/>
</dbReference>
<accession>A0ABT3H4D5</accession>
<dbReference type="InterPro" id="IPR001845">
    <property type="entry name" value="HTH_ArsR_DNA-bd_dom"/>
</dbReference>
<dbReference type="PANTHER" id="PTHR38600:SF2">
    <property type="entry name" value="SLL0088 PROTEIN"/>
    <property type="match status" value="1"/>
</dbReference>
<evidence type="ECO:0000313" key="3">
    <source>
        <dbReference type="Proteomes" id="UP001208938"/>
    </source>
</evidence>
<proteinExistence type="predicted"/>
<dbReference type="PROSITE" id="PS50987">
    <property type="entry name" value="HTH_ARSR_2"/>
    <property type="match status" value="1"/>
</dbReference>
<reference evidence="2 3" key="1">
    <citation type="submission" date="2022-10" db="EMBL/GenBank/DDBJ databases">
        <title>Pararhodobacter sp. nov., isolated from marine algae.</title>
        <authorList>
            <person name="Choi B.J."/>
            <person name="Kim J.M."/>
            <person name="Lee J.K."/>
            <person name="Choi D.G."/>
            <person name="Jeon C.O."/>
        </authorList>
    </citation>
    <scope>NUCLEOTIDE SEQUENCE [LARGE SCALE GENOMIC DNA]</scope>
    <source>
        <strain evidence="2 3">ZQ420</strain>
    </source>
</reference>
<protein>
    <submittedName>
        <fullName evidence="2">Metalloregulator ArsR/SmtB family transcription factor</fullName>
    </submittedName>
</protein>
<evidence type="ECO:0000259" key="1">
    <source>
        <dbReference type="PROSITE" id="PS50987"/>
    </source>
</evidence>
<dbReference type="SMART" id="SM00418">
    <property type="entry name" value="HTH_ARSR"/>
    <property type="match status" value="1"/>
</dbReference>
<keyword evidence="3" id="KW-1185">Reference proteome</keyword>
<dbReference type="NCBIfam" id="NF033788">
    <property type="entry name" value="HTH_metalloreg"/>
    <property type="match status" value="1"/>
</dbReference>
<dbReference type="PRINTS" id="PR00778">
    <property type="entry name" value="HTHARSR"/>
</dbReference>
<dbReference type="InterPro" id="IPR036390">
    <property type="entry name" value="WH_DNA-bd_sf"/>
</dbReference>
<feature type="domain" description="HTH arsR-type" evidence="1">
    <location>
        <begin position="1"/>
        <end position="91"/>
    </location>
</feature>
<evidence type="ECO:0000313" key="2">
    <source>
        <dbReference type="EMBL" id="MCW1934657.1"/>
    </source>
</evidence>
<dbReference type="EMBL" id="JAPDFL010000001">
    <property type="protein sequence ID" value="MCW1934657.1"/>
    <property type="molecule type" value="Genomic_DNA"/>
</dbReference>
<dbReference type="InterPro" id="IPR036388">
    <property type="entry name" value="WH-like_DNA-bd_sf"/>
</dbReference>
<name>A0ABT3H4D5_9RHOB</name>
<dbReference type="Proteomes" id="UP001208938">
    <property type="component" value="Unassembled WGS sequence"/>
</dbReference>
<dbReference type="PANTHER" id="PTHR38600">
    <property type="entry name" value="TRANSCRIPTIONAL REGULATORY PROTEIN"/>
    <property type="match status" value="1"/>
</dbReference>